<dbReference type="AlphaFoldDB" id="A0A6N2UW24"/>
<dbReference type="Pfam" id="PF12957">
    <property type="entry name" value="DUF3846"/>
    <property type="match status" value="1"/>
</dbReference>
<dbReference type="EMBL" id="CACRSP010000014">
    <property type="protein sequence ID" value="VYT19116.1"/>
    <property type="molecule type" value="Genomic_DNA"/>
</dbReference>
<dbReference type="Proteomes" id="UP000429211">
    <property type="component" value="Unassembled WGS sequence"/>
</dbReference>
<evidence type="ECO:0000259" key="1">
    <source>
        <dbReference type="Pfam" id="PF12957"/>
    </source>
</evidence>
<reference evidence="2 4" key="1">
    <citation type="journal article" date="2019" name="Nat. Med.">
        <title>A library of human gut bacterial isolates paired with longitudinal multiomics data enables mechanistic microbiome research.</title>
        <authorList>
            <person name="Poyet M."/>
            <person name="Groussin M."/>
            <person name="Gibbons S.M."/>
            <person name="Avila-Pacheco J."/>
            <person name="Jiang X."/>
            <person name="Kearney S.M."/>
            <person name="Perrotta A.R."/>
            <person name="Berdy B."/>
            <person name="Zhao S."/>
            <person name="Lieberman T.D."/>
            <person name="Swanson P.K."/>
            <person name="Smith M."/>
            <person name="Roesemann S."/>
            <person name="Alexander J.E."/>
            <person name="Rich S.A."/>
            <person name="Livny J."/>
            <person name="Vlamakis H."/>
            <person name="Clish C."/>
            <person name="Bullock K."/>
            <person name="Deik A."/>
            <person name="Scott J."/>
            <person name="Pierce K.A."/>
            <person name="Xavier R.J."/>
            <person name="Alm E.J."/>
        </authorList>
    </citation>
    <scope>NUCLEOTIDE SEQUENCE [LARGE SCALE GENOMIC DNA]</scope>
    <source>
        <strain evidence="2 4">BIOML-A2</strain>
    </source>
</reference>
<dbReference type="RefSeq" id="WP_034519977.1">
    <property type="nucleotide sequence ID" value="NZ_CACRSP010000014.1"/>
</dbReference>
<organism evidence="3">
    <name type="scientific">Bifidobacterium dentium</name>
    <dbReference type="NCBI Taxonomy" id="1689"/>
    <lineage>
        <taxon>Bacteria</taxon>
        <taxon>Bacillati</taxon>
        <taxon>Actinomycetota</taxon>
        <taxon>Actinomycetes</taxon>
        <taxon>Bifidobacteriales</taxon>
        <taxon>Bifidobacteriaceae</taxon>
        <taxon>Bifidobacterium</taxon>
    </lineage>
</organism>
<protein>
    <submittedName>
        <fullName evidence="2">DUF3846 domain-containing protein</fullName>
    </submittedName>
</protein>
<reference evidence="3" key="2">
    <citation type="submission" date="2019-11" db="EMBL/GenBank/DDBJ databases">
        <authorList>
            <person name="Feng L."/>
        </authorList>
    </citation>
    <scope>NUCLEOTIDE SEQUENCE</scope>
    <source>
        <strain evidence="3">BdentiumLFYP24</strain>
    </source>
</reference>
<evidence type="ECO:0000313" key="2">
    <source>
        <dbReference type="EMBL" id="KAB7459582.1"/>
    </source>
</evidence>
<name>A0A6N2UW24_9BIFI</name>
<evidence type="ECO:0000313" key="3">
    <source>
        <dbReference type="EMBL" id="VYT19116.1"/>
    </source>
</evidence>
<dbReference type="EMBL" id="WDPD01000013">
    <property type="protein sequence ID" value="KAB7459582.1"/>
    <property type="molecule type" value="Genomic_DNA"/>
</dbReference>
<proteinExistence type="predicted"/>
<feature type="domain" description="DUF3846" evidence="1">
    <location>
        <begin position="7"/>
        <end position="90"/>
    </location>
</feature>
<accession>A0A6N2UW24</accession>
<gene>
    <name evidence="3" type="ORF">BDLFYP24_00471</name>
    <name evidence="2" type="ORF">GBB04_09765</name>
</gene>
<evidence type="ECO:0000313" key="4">
    <source>
        <dbReference type="Proteomes" id="UP000429211"/>
    </source>
</evidence>
<sequence length="126" mass="13116">MDEAPTGLVGGWFDTWPGVIPGVDLWVNDDGASKFGPNRAIYATGTRRASAGGEPYAILHGPIVALGFDPDTCESVSLTDGQARAVIEYFTETSPAGSGLVESMRLGPGVLPFPDDRADTVPSCGM</sequence>
<dbReference type="InterPro" id="IPR024559">
    <property type="entry name" value="DUF3846"/>
</dbReference>